<dbReference type="Gene3D" id="3.10.350.10">
    <property type="entry name" value="LysM domain"/>
    <property type="match status" value="2"/>
</dbReference>
<dbReference type="Pfam" id="PF01476">
    <property type="entry name" value="LysM"/>
    <property type="match status" value="2"/>
</dbReference>
<dbReference type="Proteomes" id="UP000231960">
    <property type="component" value="Unassembled WGS sequence"/>
</dbReference>
<comment type="similarity">
    <text evidence="1">Belongs to the transglycosylase Slt family.</text>
</comment>
<dbReference type="OrthoDB" id="9815002at2"/>
<evidence type="ECO:0000313" key="4">
    <source>
        <dbReference type="EMBL" id="PJR04699.1"/>
    </source>
</evidence>
<dbReference type="InterPro" id="IPR008258">
    <property type="entry name" value="Transglycosylase_SLT_dom_1"/>
</dbReference>
<protein>
    <submittedName>
        <fullName evidence="4">Lytic transglycosylase</fullName>
    </submittedName>
</protein>
<dbReference type="AlphaFoldDB" id="A0A2M9R766"/>
<keyword evidence="5" id="KW-1185">Reference proteome</keyword>
<dbReference type="PROSITE" id="PS51782">
    <property type="entry name" value="LYSM"/>
    <property type="match status" value="2"/>
</dbReference>
<dbReference type="GO" id="GO:0016020">
    <property type="term" value="C:membrane"/>
    <property type="evidence" value="ECO:0007669"/>
    <property type="project" value="InterPro"/>
</dbReference>
<dbReference type="InterPro" id="IPR036779">
    <property type="entry name" value="LysM_dom_sf"/>
</dbReference>
<feature type="signal peptide" evidence="2">
    <location>
        <begin position="1"/>
        <end position="19"/>
    </location>
</feature>
<dbReference type="CDD" id="cd16894">
    <property type="entry name" value="MltD-like"/>
    <property type="match status" value="1"/>
</dbReference>
<dbReference type="InterPro" id="IPR000189">
    <property type="entry name" value="Transglyc_AS"/>
</dbReference>
<proteinExistence type="inferred from homology"/>
<comment type="caution">
    <text evidence="4">The sequence shown here is derived from an EMBL/GenBank/DDBJ whole genome shotgun (WGS) entry which is preliminary data.</text>
</comment>
<dbReference type="GO" id="GO:0000270">
    <property type="term" value="P:peptidoglycan metabolic process"/>
    <property type="evidence" value="ECO:0007669"/>
    <property type="project" value="InterPro"/>
</dbReference>
<dbReference type="PANTHER" id="PTHR37423:SF2">
    <property type="entry name" value="MEMBRANE-BOUND LYTIC MUREIN TRANSGLYCOSYLASE C"/>
    <property type="match status" value="1"/>
</dbReference>
<dbReference type="PANTHER" id="PTHR37423">
    <property type="entry name" value="SOLUBLE LYTIC MUREIN TRANSGLYCOSYLASE-RELATED"/>
    <property type="match status" value="1"/>
</dbReference>
<dbReference type="InterPro" id="IPR018392">
    <property type="entry name" value="LysM"/>
</dbReference>
<evidence type="ECO:0000256" key="2">
    <source>
        <dbReference type="SAM" id="SignalP"/>
    </source>
</evidence>
<dbReference type="Pfam" id="PF01464">
    <property type="entry name" value="SLT"/>
    <property type="match status" value="1"/>
</dbReference>
<dbReference type="SUPFAM" id="SSF54106">
    <property type="entry name" value="LysM domain"/>
    <property type="match status" value="2"/>
</dbReference>
<dbReference type="CDD" id="cd00118">
    <property type="entry name" value="LysM"/>
    <property type="match status" value="2"/>
</dbReference>
<dbReference type="InterPro" id="IPR023346">
    <property type="entry name" value="Lysozyme-like_dom_sf"/>
</dbReference>
<dbReference type="GO" id="GO:0008933">
    <property type="term" value="F:peptidoglycan lytic transglycosylase activity"/>
    <property type="evidence" value="ECO:0007669"/>
    <property type="project" value="InterPro"/>
</dbReference>
<keyword evidence="2" id="KW-0732">Signal</keyword>
<gene>
    <name evidence="4" type="ORF">CDL10_09210</name>
</gene>
<evidence type="ECO:0000256" key="1">
    <source>
        <dbReference type="ARBA" id="ARBA00007734"/>
    </source>
</evidence>
<reference evidence="4 5" key="1">
    <citation type="submission" date="2017-06" db="EMBL/GenBank/DDBJ databases">
        <title>Description of Avrilella dinanensis gen. nov. sp. nov.</title>
        <authorList>
            <person name="Leyer C."/>
            <person name="Sassi M."/>
            <person name="Minet J."/>
            <person name="Kayal S."/>
            <person name="Cattoir V."/>
        </authorList>
    </citation>
    <scope>NUCLEOTIDE SEQUENCE [LARGE SCALE GENOMIC DNA]</scope>
    <source>
        <strain evidence="4 5">UR159</strain>
    </source>
</reference>
<accession>A0A2M9R766</accession>
<dbReference type="Gene3D" id="1.10.530.10">
    <property type="match status" value="1"/>
</dbReference>
<name>A0A2M9R766_9FLAO</name>
<sequence>MKKLSLAFVVSFFSLAMFAQQKSPEQYLDSIKGTFDKYTAAQRVDKKWLTELLNSELFAEMESDVERISYQDEVDFYIPKDTLVKRLNELNAKSAFQIEYSESLEKVIKKFIKNRSRSYERLMALSEYYFPMFEEKLAQHNLPMELKYLAIVESALNPKARSRVGATGLWQFMYPTGKQYGLDVNTFVDERSDPIKSTEAAVQYLSELYNLFGNWELALASYNYGPGNVSKAIRRSGGKTNYWEIRSYMPRETQGYVPAFLATMYIYEYHKDHNIIPMRANIPYVQTDTVMVKESMKFDAIAKLLDMNIEELQLLNPAYKSDIIPYYQGKQFSLRLPLDKIAVFTANEEKIYDYFAYEKTFSKESPIEQLIEESNAIASTSSSNRYHTIRRGESLGKIAQKYGMSVTQLKKLNGIRGNTIVAGKKLKVSGTQVASTSSNRYYTVRRGDTLSSIAKKHRNVSVAQLMKKNNIKNAKSIRPGMKLKI</sequence>
<evidence type="ECO:0000259" key="3">
    <source>
        <dbReference type="PROSITE" id="PS51782"/>
    </source>
</evidence>
<dbReference type="PROSITE" id="PS00922">
    <property type="entry name" value="TRANSGLYCOSYLASE"/>
    <property type="match status" value="1"/>
</dbReference>
<organism evidence="4 5">
    <name type="scientific">Avrilella dinanensis</name>
    <dbReference type="NCBI Taxonomy" id="2008672"/>
    <lineage>
        <taxon>Bacteria</taxon>
        <taxon>Pseudomonadati</taxon>
        <taxon>Bacteroidota</taxon>
        <taxon>Flavobacteriia</taxon>
        <taxon>Flavobacteriales</taxon>
        <taxon>Flavobacteriaceae</taxon>
        <taxon>Avrilella</taxon>
    </lineage>
</organism>
<feature type="domain" description="LysM" evidence="3">
    <location>
        <begin position="385"/>
        <end position="428"/>
    </location>
</feature>
<feature type="chain" id="PRO_5014825492" evidence="2">
    <location>
        <begin position="20"/>
        <end position="485"/>
    </location>
</feature>
<evidence type="ECO:0000313" key="5">
    <source>
        <dbReference type="Proteomes" id="UP000231960"/>
    </source>
</evidence>
<dbReference type="SUPFAM" id="SSF53955">
    <property type="entry name" value="Lysozyme-like"/>
    <property type="match status" value="1"/>
</dbReference>
<dbReference type="EMBL" id="NIPO01000001">
    <property type="protein sequence ID" value="PJR04699.1"/>
    <property type="molecule type" value="Genomic_DNA"/>
</dbReference>
<dbReference type="SMART" id="SM00257">
    <property type="entry name" value="LysM"/>
    <property type="match status" value="2"/>
</dbReference>
<feature type="domain" description="LysM" evidence="3">
    <location>
        <begin position="440"/>
        <end position="485"/>
    </location>
</feature>
<dbReference type="RefSeq" id="WP_100678257.1">
    <property type="nucleotide sequence ID" value="NZ_NIPO01000001.1"/>
</dbReference>